<evidence type="ECO:0000256" key="1">
    <source>
        <dbReference type="ARBA" id="ARBA00022574"/>
    </source>
</evidence>
<evidence type="ECO:0000259" key="5">
    <source>
        <dbReference type="PROSITE" id="PS50837"/>
    </source>
</evidence>
<dbReference type="PROSITE" id="PS50231">
    <property type="entry name" value="RICIN_B_LECTIN"/>
    <property type="match status" value="1"/>
</dbReference>
<dbReference type="Pfam" id="PF00400">
    <property type="entry name" value="WD40"/>
    <property type="match status" value="7"/>
</dbReference>
<proteinExistence type="predicted"/>
<accession>A0A165GND9</accession>
<dbReference type="Gene3D" id="2.130.10.10">
    <property type="entry name" value="YVTN repeat-like/Quinoprotein amine dehydrogenase"/>
    <property type="match status" value="4"/>
</dbReference>
<keyword evidence="7" id="KW-1185">Reference proteome</keyword>
<dbReference type="OMA" id="ITCHGQN"/>
<dbReference type="CDD" id="cd00200">
    <property type="entry name" value="WD40"/>
    <property type="match status" value="2"/>
</dbReference>
<dbReference type="SUPFAM" id="SSF50978">
    <property type="entry name" value="WD40 repeat-like"/>
    <property type="match status" value="2"/>
</dbReference>
<feature type="repeat" description="WD" evidence="3">
    <location>
        <begin position="949"/>
        <end position="983"/>
    </location>
</feature>
<dbReference type="EMBL" id="KV407459">
    <property type="protein sequence ID" value="KZF22401.1"/>
    <property type="molecule type" value="Genomic_DNA"/>
</dbReference>
<dbReference type="InterPro" id="IPR007111">
    <property type="entry name" value="NACHT_NTPase"/>
</dbReference>
<keyword evidence="1 3" id="KW-0853">WD repeat</keyword>
<dbReference type="Proteomes" id="UP000076632">
    <property type="component" value="Unassembled WGS sequence"/>
</dbReference>
<dbReference type="InterPro" id="IPR019775">
    <property type="entry name" value="WD40_repeat_CS"/>
</dbReference>
<dbReference type="PROSITE" id="PS50837">
    <property type="entry name" value="NACHT"/>
    <property type="match status" value="1"/>
</dbReference>
<dbReference type="STRING" id="1328760.A0A165GND9"/>
<dbReference type="PROSITE" id="PS00678">
    <property type="entry name" value="WD_REPEATS_1"/>
    <property type="match status" value="1"/>
</dbReference>
<evidence type="ECO:0000256" key="4">
    <source>
        <dbReference type="SAM" id="MobiDB-lite"/>
    </source>
</evidence>
<dbReference type="PROSITE" id="PS50082">
    <property type="entry name" value="WD_REPEATS_2"/>
    <property type="match status" value="6"/>
</dbReference>
<feature type="repeat" description="WD" evidence="3">
    <location>
        <begin position="1275"/>
        <end position="1316"/>
    </location>
</feature>
<dbReference type="InterPro" id="IPR027417">
    <property type="entry name" value="P-loop_NTPase"/>
</dbReference>
<organism evidence="6 7">
    <name type="scientific">Xylona heveae (strain CBS 132557 / TC161)</name>
    <dbReference type="NCBI Taxonomy" id="1328760"/>
    <lineage>
        <taxon>Eukaryota</taxon>
        <taxon>Fungi</taxon>
        <taxon>Dikarya</taxon>
        <taxon>Ascomycota</taxon>
        <taxon>Pezizomycotina</taxon>
        <taxon>Xylonomycetes</taxon>
        <taxon>Xylonales</taxon>
        <taxon>Xylonaceae</taxon>
        <taxon>Xylona</taxon>
    </lineage>
</organism>
<feature type="domain" description="NACHT" evidence="5">
    <location>
        <begin position="395"/>
        <end position="549"/>
    </location>
</feature>
<sequence>MDKTKLSVKEKIEHYRQRLAKKNTREVQNGAIGKASSPPVIHASQIVVSTTNRNTSEPQSSEALGSSVQGPASAVRSGVKKSPTPKSATLQKPTPALDPEALWDLAYDALKAEDSELLNDYESILSRKLTTSQEAEGNVIAQDNQSERRVQMKCLLDAEIKGLEKAAGVERKVGNAIRIVLSAKSAIGTALDSVTVAALAWAGVCVALQFFLNPIEETKANRDGIIQVIYNMKWYSSLSKFLLEDTVTYDNPITMLRSALADLILHLYKELLRYMVKSICAYNRNKLHQFLRGMAQLDDWKGELHGVNVAEKAVTTAVSDYTGRQSNSYLALMACMHATEQQSKVMQQLCITDMGAEIQSLEERKDQLVADAWQWILDTEDYKEFVKWPDSNLKQRLWIKGDAGKGKTMLLVGIIRHLEAQLETHPDQPNLSYFLCQGTNDKLNTATAVMRGLIWMLIRQEKTLVRHVEKVYNDLGSTLFQDHNSFYNLKQVFFSMIKDDNLKRAFLIVDALDECLTEEPGLPQLLQFINETSRNNDKIKWLISSRNDSEIGSVLAQSQAGTTLSLELNSESVAGAVKAYIEHKMDDFKQKHRRAFAASKDLSRYNKLAGVLERISKELLQKSNGTFLWVALVFKQMEGCRAYEIEDEFLKLVKNLPPGLDHLYSAMMRRLLNSRDATLCTQVLLITFNAYRPLHISELAMLAQLPDLAIHEEIVAACGLLTIRQDVVYFIHQSANDYLGKFKAEILPEIFPSGLAQGHRVMVTRSLDALSDLKRNIYNLDYPGCPIEEVRVPDPDPLASVRYSCVYWIDHLREIEERQGEVGLSDDGATHQFLKKHFLHWLEALSLISSISEGILAILNLVEFLAQTLSESELLRLVQDMRRFALDHRDVIQNFPLQVYGSALVFSPSCSLIRKLFEREELQWIISKPIMQDDWGACLQTFHHGGHFVLSVAFSPDGERVASASANGTVKVWNCNNGACLQTLHHDKDASSVAFSPDGERVASASEDCTVKVWNCNNGACLQTLHHDKGATSVAFSPDGERIASAAEDGTVKVWNLSNGTCLQEMQHNNAVLSVTFSPDGKQVVCASCERTVKVWDCNNGACLQSFRNDGPVDSISISPNGQQIATTASDHGNTVKVWDLYNGACLQKMQHDNQVDLVGFLPDGRQVAFMSGSPSVIVKIWNLNSGICLKKLELENLAFDGAFSPDGQQVATVLVATVKLWDLSSHRPCLQTFDHHGQRVHGALISPNGLQVASFSSQTIKLWDSKTSTCLLTLYHEGDWVSSVAFSPHGHQVASGSSKGTIRIWDLQDGACLQRFNDHEEEVRSITFSPDGWRIISISRYETVKTWEVDSGAYIQSLERHHGKGVSQIIVSPDCQRFATLLDGVGPAGLDIIKIWDSGNGSCLQTLKARTSLFAFSADGQWLLTASDVGPTKLWDLNNGTCVQILENIGFRHIYKTSFDMDCLSFSTDRGTVLIDLSPASPVTSSGTQPLKLHYRGYGLSANQDWITWNGRNVLFLPSEYRLVDNRSGEVHSFNIVIGSLSGRVLIFTFSSTVFPF</sequence>
<dbReference type="RefSeq" id="XP_018187956.1">
    <property type="nucleotide sequence ID" value="XM_018329295.1"/>
</dbReference>
<evidence type="ECO:0000256" key="2">
    <source>
        <dbReference type="ARBA" id="ARBA00022737"/>
    </source>
</evidence>
<reference evidence="6 7" key="1">
    <citation type="journal article" date="2016" name="Fungal Biol.">
        <title>The genome of Xylona heveae provides a window into fungal endophytism.</title>
        <authorList>
            <person name="Gazis R."/>
            <person name="Kuo A."/>
            <person name="Riley R."/>
            <person name="LaButti K."/>
            <person name="Lipzen A."/>
            <person name="Lin J."/>
            <person name="Amirebrahimi M."/>
            <person name="Hesse C.N."/>
            <person name="Spatafora J.W."/>
            <person name="Henrissat B."/>
            <person name="Hainaut M."/>
            <person name="Grigoriev I.V."/>
            <person name="Hibbett D.S."/>
        </authorList>
    </citation>
    <scope>NUCLEOTIDE SEQUENCE [LARGE SCALE GENOMIC DNA]</scope>
    <source>
        <strain evidence="6 7">TC161</strain>
    </source>
</reference>
<dbReference type="InterPro" id="IPR036322">
    <property type="entry name" value="WD40_repeat_dom_sf"/>
</dbReference>
<dbReference type="PRINTS" id="PR00320">
    <property type="entry name" value="GPROTEINBRPT"/>
</dbReference>
<dbReference type="InterPro" id="IPR050995">
    <property type="entry name" value="WD-F-box_domain-protein"/>
</dbReference>
<dbReference type="InterPro" id="IPR020472">
    <property type="entry name" value="WD40_PAC1"/>
</dbReference>
<dbReference type="InterPro" id="IPR015943">
    <property type="entry name" value="WD40/YVTN_repeat-like_dom_sf"/>
</dbReference>
<dbReference type="SMART" id="SM00320">
    <property type="entry name" value="WD40"/>
    <property type="match status" value="12"/>
</dbReference>
<dbReference type="SUPFAM" id="SSF52540">
    <property type="entry name" value="P-loop containing nucleoside triphosphate hydrolases"/>
    <property type="match status" value="1"/>
</dbReference>
<dbReference type="InterPro" id="IPR031359">
    <property type="entry name" value="NACHT_N"/>
</dbReference>
<dbReference type="Pfam" id="PF24883">
    <property type="entry name" value="NPHP3_N"/>
    <property type="match status" value="1"/>
</dbReference>
<evidence type="ECO:0000313" key="6">
    <source>
        <dbReference type="EMBL" id="KZF22401.1"/>
    </source>
</evidence>
<feature type="repeat" description="WD" evidence="3">
    <location>
        <begin position="1065"/>
        <end position="1106"/>
    </location>
</feature>
<dbReference type="Pfam" id="PF17100">
    <property type="entry name" value="NACHT_N"/>
    <property type="match status" value="1"/>
</dbReference>
<feature type="repeat" description="WD" evidence="3">
    <location>
        <begin position="1024"/>
        <end position="1065"/>
    </location>
</feature>
<dbReference type="InParanoid" id="A0A165GND9"/>
<feature type="repeat" description="WD" evidence="3">
    <location>
        <begin position="1317"/>
        <end position="1358"/>
    </location>
</feature>
<dbReference type="PROSITE" id="PS50294">
    <property type="entry name" value="WD_REPEATS_REGION"/>
    <property type="match status" value="6"/>
</dbReference>
<name>A0A165GND9_XYLHT</name>
<evidence type="ECO:0000313" key="7">
    <source>
        <dbReference type="Proteomes" id="UP000076632"/>
    </source>
</evidence>
<gene>
    <name evidence="6" type="ORF">L228DRAFT_151786</name>
</gene>
<feature type="region of interest" description="Disordered" evidence="4">
    <location>
        <begin position="19"/>
        <end position="95"/>
    </location>
</feature>
<dbReference type="InterPro" id="IPR056884">
    <property type="entry name" value="NPHP3-like_N"/>
</dbReference>
<feature type="repeat" description="WD" evidence="3">
    <location>
        <begin position="983"/>
        <end position="1024"/>
    </location>
</feature>
<dbReference type="PANTHER" id="PTHR14604:SF4">
    <property type="entry name" value="F-BOX DOMAIN-CONTAINING PROTEIN"/>
    <property type="match status" value="1"/>
</dbReference>
<feature type="compositionally biased region" description="Polar residues" evidence="4">
    <location>
        <begin position="46"/>
        <end position="70"/>
    </location>
</feature>
<dbReference type="PANTHER" id="PTHR14604">
    <property type="entry name" value="WD40 REPEAT PF20"/>
    <property type="match status" value="1"/>
</dbReference>
<keyword evidence="2" id="KW-0677">Repeat</keyword>
<dbReference type="GeneID" id="28894432"/>
<dbReference type="Gene3D" id="3.40.50.300">
    <property type="entry name" value="P-loop containing nucleotide triphosphate hydrolases"/>
    <property type="match status" value="1"/>
</dbReference>
<evidence type="ECO:0000256" key="3">
    <source>
        <dbReference type="PROSITE-ProRule" id="PRU00221"/>
    </source>
</evidence>
<dbReference type="OrthoDB" id="538223at2759"/>
<protein>
    <submittedName>
        <fullName evidence="6">WD40 repeat-like protein</fullName>
    </submittedName>
</protein>
<dbReference type="InterPro" id="IPR001680">
    <property type="entry name" value="WD40_rpt"/>
</dbReference>